<dbReference type="PANTHER" id="PTHR33129">
    <property type="entry name" value="PROTEIN KINASE DOMAIN-CONTAINING PROTEIN-RELATED"/>
    <property type="match status" value="1"/>
</dbReference>
<gene>
    <name evidence="1" type="ORF">LACBIDRAFT_329135</name>
</gene>
<sequence length="486" mass="55925">MAFAKPVPVATSTAAALFLSIEVPFWFLALKPTMAHLATVPASTLRYFFLFFDSHGFANFLPLPTIGVCVESGLRTCCAIDTYRLQNRRPVSESAFASVVKIPSYMQPWPILEKDEPFAMLHAKFWDKSMVVEEQRWLKAQQASPATGSEYGLRDQEGEERMDAVDNETMDEATTMDPEDDIISGCYMLDIDIDELELTSLWIRAEYIRVFNLVNAYYDKPTSVRRAPCVVVTGQPGIGKSVWVYYALRRCLAERKPVIWYYQKHCYLFVEEGVYVMPDHFQKAHFKRFIWTLVDSDEAKEGVPEYLVPHGTRLFVIYSTSPRRDRWSRLHKTVRPIVAIMNPWERKEILRVASTYTLDGINESRTNEIFDQLGPTPRLCIDYQLDSMAMRQYEQDLRTAMISVITTDKLESLAWSLPSLLTSNQDSPMERKEHLRLYKGFAVRERIAGVFFEAVAQTALQEGITLELVPVIKSDEARHEFLTVRN</sequence>
<dbReference type="InterPro" id="IPR052980">
    <property type="entry name" value="Crinkler_effector"/>
</dbReference>
<dbReference type="Proteomes" id="UP000001194">
    <property type="component" value="Unassembled WGS sequence"/>
</dbReference>
<protein>
    <submittedName>
        <fullName evidence="1">Predicted protein</fullName>
    </submittedName>
</protein>
<dbReference type="AlphaFoldDB" id="B0DH63"/>
<organism evidence="2">
    <name type="scientific">Laccaria bicolor (strain S238N-H82 / ATCC MYA-4686)</name>
    <name type="common">Bicoloured deceiver</name>
    <name type="synonym">Laccaria laccata var. bicolor</name>
    <dbReference type="NCBI Taxonomy" id="486041"/>
    <lineage>
        <taxon>Eukaryota</taxon>
        <taxon>Fungi</taxon>
        <taxon>Dikarya</taxon>
        <taxon>Basidiomycota</taxon>
        <taxon>Agaricomycotina</taxon>
        <taxon>Agaricomycetes</taxon>
        <taxon>Agaricomycetidae</taxon>
        <taxon>Agaricales</taxon>
        <taxon>Agaricineae</taxon>
        <taxon>Hydnangiaceae</taxon>
        <taxon>Laccaria</taxon>
    </lineage>
</organism>
<reference evidence="1 2" key="1">
    <citation type="journal article" date="2008" name="Nature">
        <title>The genome of Laccaria bicolor provides insights into mycorrhizal symbiosis.</title>
        <authorList>
            <person name="Martin F."/>
            <person name="Aerts A."/>
            <person name="Ahren D."/>
            <person name="Brun A."/>
            <person name="Danchin E.G.J."/>
            <person name="Duchaussoy F."/>
            <person name="Gibon J."/>
            <person name="Kohler A."/>
            <person name="Lindquist E."/>
            <person name="Pereda V."/>
            <person name="Salamov A."/>
            <person name="Shapiro H.J."/>
            <person name="Wuyts J."/>
            <person name="Blaudez D."/>
            <person name="Buee M."/>
            <person name="Brokstein P."/>
            <person name="Canbaeck B."/>
            <person name="Cohen D."/>
            <person name="Courty P.E."/>
            <person name="Coutinho P.M."/>
            <person name="Delaruelle C."/>
            <person name="Detter J.C."/>
            <person name="Deveau A."/>
            <person name="DiFazio S."/>
            <person name="Duplessis S."/>
            <person name="Fraissinet-Tachet L."/>
            <person name="Lucic E."/>
            <person name="Frey-Klett P."/>
            <person name="Fourrey C."/>
            <person name="Feussner I."/>
            <person name="Gay G."/>
            <person name="Grimwood J."/>
            <person name="Hoegger P.J."/>
            <person name="Jain P."/>
            <person name="Kilaru S."/>
            <person name="Labbe J."/>
            <person name="Lin Y.C."/>
            <person name="Legue V."/>
            <person name="Le Tacon F."/>
            <person name="Marmeisse R."/>
            <person name="Melayah D."/>
            <person name="Montanini B."/>
            <person name="Muratet M."/>
            <person name="Nehls U."/>
            <person name="Niculita-Hirzel H."/>
            <person name="Oudot-Le Secq M.P."/>
            <person name="Peter M."/>
            <person name="Quesneville H."/>
            <person name="Rajashekar B."/>
            <person name="Reich M."/>
            <person name="Rouhier N."/>
            <person name="Schmutz J."/>
            <person name="Yin T."/>
            <person name="Chalot M."/>
            <person name="Henrissat B."/>
            <person name="Kuees U."/>
            <person name="Lucas S."/>
            <person name="Van de Peer Y."/>
            <person name="Podila G.K."/>
            <person name="Polle A."/>
            <person name="Pukkila P.J."/>
            <person name="Richardson P.M."/>
            <person name="Rouze P."/>
            <person name="Sanders I.R."/>
            <person name="Stajich J.E."/>
            <person name="Tunlid A."/>
            <person name="Tuskan G."/>
            <person name="Grigoriev I.V."/>
        </authorList>
    </citation>
    <scope>NUCLEOTIDE SEQUENCE [LARGE SCALE GENOMIC DNA]</scope>
    <source>
        <strain evidence="2">S238N-H82 / ATCC MYA-4686</strain>
    </source>
</reference>
<keyword evidence="2" id="KW-1185">Reference proteome</keyword>
<dbReference type="KEGG" id="lbc:LACBIDRAFT_329135"/>
<accession>B0DH63</accession>
<dbReference type="GeneID" id="6079034"/>
<dbReference type="OrthoDB" id="2340858at2759"/>
<dbReference type="RefSeq" id="XP_001883249.1">
    <property type="nucleotide sequence ID" value="XM_001883214.1"/>
</dbReference>
<dbReference type="PANTHER" id="PTHR33129:SF3">
    <property type="entry name" value="HOT SPOT (RHS) PROTEIN, PUTATIVE-RELATED"/>
    <property type="match status" value="1"/>
</dbReference>
<dbReference type="EMBL" id="DS547110">
    <property type="protein sequence ID" value="EDR05961.1"/>
    <property type="molecule type" value="Genomic_DNA"/>
</dbReference>
<evidence type="ECO:0000313" key="1">
    <source>
        <dbReference type="EMBL" id="EDR05961.1"/>
    </source>
</evidence>
<name>B0DH63_LACBS</name>
<dbReference type="STRING" id="486041.B0DH63"/>
<evidence type="ECO:0000313" key="2">
    <source>
        <dbReference type="Proteomes" id="UP000001194"/>
    </source>
</evidence>
<dbReference type="InParanoid" id="B0DH63"/>
<proteinExistence type="predicted"/>
<dbReference type="HOGENOM" id="CLU_024806_0_0_1"/>